<evidence type="ECO:0000256" key="4">
    <source>
        <dbReference type="ARBA" id="ARBA00022723"/>
    </source>
</evidence>
<protein>
    <recommendedName>
        <fullName evidence="7">D,D-heptose 1,7-bisphosphate phosphatase</fullName>
    </recommendedName>
</protein>
<name>A0ABV7YMQ0_9ACTN</name>
<dbReference type="InterPro" id="IPR006549">
    <property type="entry name" value="HAD-SF_hydro_IIIA"/>
</dbReference>
<dbReference type="PANTHER" id="PTHR42891:SF1">
    <property type="entry name" value="D-GLYCERO-BETA-D-MANNO-HEPTOSE-1,7-BISPHOSPHATE 7-PHOSPHATASE"/>
    <property type="match status" value="1"/>
</dbReference>
<dbReference type="EMBL" id="JBHRZH010000037">
    <property type="protein sequence ID" value="MFC3765415.1"/>
    <property type="molecule type" value="Genomic_DNA"/>
</dbReference>
<dbReference type="NCBIfam" id="TIGR01656">
    <property type="entry name" value="Histidinol-ppas"/>
    <property type="match status" value="1"/>
</dbReference>
<dbReference type="SUPFAM" id="SSF56784">
    <property type="entry name" value="HAD-like"/>
    <property type="match status" value="1"/>
</dbReference>
<proteinExistence type="inferred from homology"/>
<evidence type="ECO:0000256" key="7">
    <source>
        <dbReference type="ARBA" id="ARBA00031828"/>
    </source>
</evidence>
<evidence type="ECO:0000256" key="6">
    <source>
        <dbReference type="ARBA" id="ARBA00023277"/>
    </source>
</evidence>
<evidence type="ECO:0000256" key="1">
    <source>
        <dbReference type="ARBA" id="ARBA00004496"/>
    </source>
</evidence>
<sequence length="226" mass="24133">MRDHRASQASHRVGRTTWHAPVDRPGPLASISETASRSGAKHALVCDRDGVIVENRRGYILRPRHLRLLPGAVGALRLARAFGALIVIVSNQAAVGHGLLSEVGAMRLHTRLLGMLMRRGVDVAASFLCPHAPRDRCPCRKPASGMIEEALSALALKPADCFLVGDALTDLMAGRAADLRSGLVLTGRGHEQLASVSEDHPVFADLEAAARFAVGLWTSRQVDGPV</sequence>
<reference evidence="10" key="1">
    <citation type="journal article" date="2019" name="Int. J. Syst. Evol. Microbiol.">
        <title>The Global Catalogue of Microorganisms (GCM) 10K type strain sequencing project: providing services to taxonomists for standard genome sequencing and annotation.</title>
        <authorList>
            <consortium name="The Broad Institute Genomics Platform"/>
            <consortium name="The Broad Institute Genome Sequencing Center for Infectious Disease"/>
            <person name="Wu L."/>
            <person name="Ma J."/>
        </authorList>
    </citation>
    <scope>NUCLEOTIDE SEQUENCE [LARGE SCALE GENOMIC DNA]</scope>
    <source>
        <strain evidence="10">CGMCC 4.7241</strain>
    </source>
</reference>
<dbReference type="Proteomes" id="UP001595699">
    <property type="component" value="Unassembled WGS sequence"/>
</dbReference>
<dbReference type="InterPro" id="IPR006543">
    <property type="entry name" value="Histidinol-phos"/>
</dbReference>
<comment type="similarity">
    <text evidence="2">Belongs to the GmhB family.</text>
</comment>
<feature type="region of interest" description="Disordered" evidence="8">
    <location>
        <begin position="1"/>
        <end position="35"/>
    </location>
</feature>
<dbReference type="InterPro" id="IPR036412">
    <property type="entry name" value="HAD-like_sf"/>
</dbReference>
<evidence type="ECO:0000256" key="5">
    <source>
        <dbReference type="ARBA" id="ARBA00022801"/>
    </source>
</evidence>
<keyword evidence="10" id="KW-1185">Reference proteome</keyword>
<dbReference type="InterPro" id="IPR023214">
    <property type="entry name" value="HAD_sf"/>
</dbReference>
<dbReference type="Gene3D" id="3.40.50.1000">
    <property type="entry name" value="HAD superfamily/HAD-like"/>
    <property type="match status" value="1"/>
</dbReference>
<evidence type="ECO:0000313" key="10">
    <source>
        <dbReference type="Proteomes" id="UP001595699"/>
    </source>
</evidence>
<dbReference type="Pfam" id="PF13242">
    <property type="entry name" value="Hydrolase_like"/>
    <property type="match status" value="1"/>
</dbReference>
<comment type="subcellular location">
    <subcellularLocation>
        <location evidence="1">Cytoplasm</location>
    </subcellularLocation>
</comment>
<evidence type="ECO:0000313" key="9">
    <source>
        <dbReference type="EMBL" id="MFC3765415.1"/>
    </source>
</evidence>
<keyword evidence="3" id="KW-0963">Cytoplasm</keyword>
<accession>A0ABV7YMQ0</accession>
<organism evidence="9 10">
    <name type="scientific">Tenggerimyces flavus</name>
    <dbReference type="NCBI Taxonomy" id="1708749"/>
    <lineage>
        <taxon>Bacteria</taxon>
        <taxon>Bacillati</taxon>
        <taxon>Actinomycetota</taxon>
        <taxon>Actinomycetes</taxon>
        <taxon>Propionibacteriales</taxon>
        <taxon>Nocardioidaceae</taxon>
        <taxon>Tenggerimyces</taxon>
    </lineage>
</organism>
<keyword evidence="5" id="KW-0378">Hydrolase</keyword>
<dbReference type="PANTHER" id="PTHR42891">
    <property type="entry name" value="D-GLYCERO-BETA-D-MANNO-HEPTOSE-1,7-BISPHOSPHATE 7-PHOSPHATASE"/>
    <property type="match status" value="1"/>
</dbReference>
<evidence type="ECO:0000256" key="2">
    <source>
        <dbReference type="ARBA" id="ARBA00005628"/>
    </source>
</evidence>
<dbReference type="NCBIfam" id="TIGR01662">
    <property type="entry name" value="HAD-SF-IIIA"/>
    <property type="match status" value="1"/>
</dbReference>
<keyword evidence="6" id="KW-0119">Carbohydrate metabolism</keyword>
<evidence type="ECO:0000256" key="3">
    <source>
        <dbReference type="ARBA" id="ARBA00022490"/>
    </source>
</evidence>
<gene>
    <name evidence="9" type="ORF">ACFOUW_31600</name>
</gene>
<dbReference type="InterPro" id="IPR004446">
    <property type="entry name" value="Heptose_bisP_phosphatase"/>
</dbReference>
<dbReference type="RefSeq" id="WP_239554114.1">
    <property type="nucleotide sequence ID" value="NZ_JAFBCM010000001.1"/>
</dbReference>
<keyword evidence="4" id="KW-0479">Metal-binding</keyword>
<comment type="caution">
    <text evidence="9">The sequence shown here is derived from an EMBL/GenBank/DDBJ whole genome shotgun (WGS) entry which is preliminary data.</text>
</comment>
<evidence type="ECO:0000256" key="8">
    <source>
        <dbReference type="SAM" id="MobiDB-lite"/>
    </source>
</evidence>